<evidence type="ECO:0008006" key="4">
    <source>
        <dbReference type="Google" id="ProtNLM"/>
    </source>
</evidence>
<organism evidence="2 3">
    <name type="scientific">Marihabitans asiaticum</name>
    <dbReference type="NCBI Taxonomy" id="415218"/>
    <lineage>
        <taxon>Bacteria</taxon>
        <taxon>Bacillati</taxon>
        <taxon>Actinomycetota</taxon>
        <taxon>Actinomycetes</taxon>
        <taxon>Micrococcales</taxon>
        <taxon>Intrasporangiaceae</taxon>
        <taxon>Marihabitans</taxon>
    </lineage>
</organism>
<proteinExistence type="predicted"/>
<accession>A0A560W7Y8</accession>
<keyword evidence="1" id="KW-0812">Transmembrane</keyword>
<comment type="caution">
    <text evidence="2">The sequence shown here is derived from an EMBL/GenBank/DDBJ whole genome shotgun (WGS) entry which is preliminary data.</text>
</comment>
<evidence type="ECO:0000313" key="2">
    <source>
        <dbReference type="EMBL" id="TWD13625.1"/>
    </source>
</evidence>
<gene>
    <name evidence="2" type="ORF">FB557_2252</name>
</gene>
<dbReference type="AlphaFoldDB" id="A0A560W7Y8"/>
<evidence type="ECO:0000256" key="1">
    <source>
        <dbReference type="SAM" id="Phobius"/>
    </source>
</evidence>
<sequence length="131" mass="13685">MSSPAQPTQPTQPPTPGFGRRLLGIAIDWAACLAITFGLIGQVTDIGPTAQSFYPLAILFLEHAILVPFAAGSLGHRLLRMAVVPVTRPTTTILQGAIRAALLCLVIPAVITDADGVGLHDKAAGTRIVRV</sequence>
<keyword evidence="1" id="KW-0472">Membrane</keyword>
<feature type="transmembrane region" description="Helical" evidence="1">
    <location>
        <begin position="21"/>
        <end position="40"/>
    </location>
</feature>
<keyword evidence="3" id="KW-1185">Reference proteome</keyword>
<feature type="transmembrane region" description="Helical" evidence="1">
    <location>
        <begin position="52"/>
        <end position="71"/>
    </location>
</feature>
<dbReference type="Proteomes" id="UP000315628">
    <property type="component" value="Unassembled WGS sequence"/>
</dbReference>
<evidence type="ECO:0000313" key="3">
    <source>
        <dbReference type="Proteomes" id="UP000315628"/>
    </source>
</evidence>
<keyword evidence="1" id="KW-1133">Transmembrane helix</keyword>
<dbReference type="EMBL" id="VIUW01000004">
    <property type="protein sequence ID" value="TWD13625.1"/>
    <property type="molecule type" value="Genomic_DNA"/>
</dbReference>
<reference evidence="2 3" key="1">
    <citation type="submission" date="2019-06" db="EMBL/GenBank/DDBJ databases">
        <title>Sequencing the genomes of 1000 actinobacteria strains.</title>
        <authorList>
            <person name="Klenk H.-P."/>
        </authorList>
    </citation>
    <scope>NUCLEOTIDE SEQUENCE [LARGE SCALE GENOMIC DNA]</scope>
    <source>
        <strain evidence="2 3">DSM 18935</strain>
    </source>
</reference>
<name>A0A560W7Y8_9MICO</name>
<dbReference type="RefSeq" id="WP_211356554.1">
    <property type="nucleotide sequence ID" value="NZ_BAAAYT010000002.1"/>
</dbReference>
<protein>
    <recommendedName>
        <fullName evidence="4">RDD family protein</fullName>
    </recommendedName>
</protein>